<dbReference type="InterPro" id="IPR008775">
    <property type="entry name" value="Phytyl_CoA_dOase-like"/>
</dbReference>
<dbReference type="Proteomes" id="UP000646523">
    <property type="component" value="Unassembled WGS sequence"/>
</dbReference>
<dbReference type="SUPFAM" id="SSF51197">
    <property type="entry name" value="Clavaminate synthase-like"/>
    <property type="match status" value="1"/>
</dbReference>
<dbReference type="PANTHER" id="PTHR20883:SF48">
    <property type="entry name" value="ECTOINE DIOXYGENASE"/>
    <property type="match status" value="1"/>
</dbReference>
<dbReference type="RefSeq" id="WP_189122035.1">
    <property type="nucleotide sequence ID" value="NZ_BMNH01000001.1"/>
</dbReference>
<organism evidence="1 2">
    <name type="scientific">Nonomuraea cavernae</name>
    <dbReference type="NCBI Taxonomy" id="2045107"/>
    <lineage>
        <taxon>Bacteria</taxon>
        <taxon>Bacillati</taxon>
        <taxon>Actinomycetota</taxon>
        <taxon>Actinomycetes</taxon>
        <taxon>Streptosporangiales</taxon>
        <taxon>Streptosporangiaceae</taxon>
        <taxon>Nonomuraea</taxon>
    </lineage>
</organism>
<dbReference type="Gene3D" id="2.60.120.620">
    <property type="entry name" value="q2cbj1_9rhob like domain"/>
    <property type="match status" value="1"/>
</dbReference>
<evidence type="ECO:0000313" key="2">
    <source>
        <dbReference type="Proteomes" id="UP000646523"/>
    </source>
</evidence>
<protein>
    <submittedName>
        <fullName evidence="1">Uncharacterized protein</fullName>
    </submittedName>
</protein>
<dbReference type="PANTHER" id="PTHR20883">
    <property type="entry name" value="PHYTANOYL-COA DIOXYGENASE DOMAIN CONTAINING 1"/>
    <property type="match status" value="1"/>
</dbReference>
<dbReference type="EMBL" id="BMNH01000001">
    <property type="protein sequence ID" value="GGO61006.1"/>
    <property type="molecule type" value="Genomic_DNA"/>
</dbReference>
<sequence>MSALQGYLNQHFFGVLSVMRFLPRRIDYYRRLTTAPVRSELEPHLRTLRRDGIVIIPDLLPEKTVKEMRDAVPELNRFEESPEGDRAYFLPEAHRIADFSPFFEHPDVRDLVRGYISVEAVPHRRTIGLKVVYGDFPSFERNYHMDTWRQRVKAFLYLDEVGPEQAPMTYLRGSHRGLWRLWTEARIARDYVVDERGFGTDQDRWFLGSFWPHEVAQLKQDRGYEEVVCTGGAGTLVLFDGRGLHRATPLISGSRLLLNSYWIHAREHT</sequence>
<proteinExistence type="predicted"/>
<dbReference type="GO" id="GO:0016706">
    <property type="term" value="F:2-oxoglutarate-dependent dioxygenase activity"/>
    <property type="evidence" value="ECO:0007669"/>
    <property type="project" value="UniProtKB-ARBA"/>
</dbReference>
<dbReference type="AlphaFoldDB" id="A0A917YPS2"/>
<comment type="caution">
    <text evidence="1">The sequence shown here is derived from an EMBL/GenBank/DDBJ whole genome shotgun (WGS) entry which is preliminary data.</text>
</comment>
<dbReference type="Pfam" id="PF05721">
    <property type="entry name" value="PhyH"/>
    <property type="match status" value="1"/>
</dbReference>
<dbReference type="GO" id="GO:0005506">
    <property type="term" value="F:iron ion binding"/>
    <property type="evidence" value="ECO:0007669"/>
    <property type="project" value="UniProtKB-ARBA"/>
</dbReference>
<reference evidence="1" key="1">
    <citation type="journal article" date="2014" name="Int. J. Syst. Evol. Microbiol.">
        <title>Complete genome sequence of Corynebacterium casei LMG S-19264T (=DSM 44701T), isolated from a smear-ripened cheese.</title>
        <authorList>
            <consortium name="US DOE Joint Genome Institute (JGI-PGF)"/>
            <person name="Walter F."/>
            <person name="Albersmeier A."/>
            <person name="Kalinowski J."/>
            <person name="Ruckert C."/>
        </authorList>
    </citation>
    <scope>NUCLEOTIDE SEQUENCE</scope>
    <source>
        <strain evidence="1">CGMCC 4.7368</strain>
    </source>
</reference>
<gene>
    <name evidence="1" type="ORF">GCM10012289_02210</name>
</gene>
<reference evidence="1" key="2">
    <citation type="submission" date="2020-09" db="EMBL/GenBank/DDBJ databases">
        <authorList>
            <person name="Sun Q."/>
            <person name="Zhou Y."/>
        </authorList>
    </citation>
    <scope>NUCLEOTIDE SEQUENCE</scope>
    <source>
        <strain evidence="1">CGMCC 4.7368</strain>
    </source>
</reference>
<keyword evidence="2" id="KW-1185">Reference proteome</keyword>
<accession>A0A917YPS2</accession>
<name>A0A917YPS2_9ACTN</name>
<evidence type="ECO:0000313" key="1">
    <source>
        <dbReference type="EMBL" id="GGO61006.1"/>
    </source>
</evidence>